<reference evidence="2" key="1">
    <citation type="submission" date="2020-01" db="EMBL/GenBank/DDBJ databases">
        <authorList>
            <consortium name="DOE Joint Genome Institute"/>
            <person name="Haridas S."/>
            <person name="Albert R."/>
            <person name="Binder M."/>
            <person name="Bloem J."/>
            <person name="Labutti K."/>
            <person name="Salamov A."/>
            <person name="Andreopoulos B."/>
            <person name="Baker S.E."/>
            <person name="Barry K."/>
            <person name="Bills G."/>
            <person name="Bluhm B.H."/>
            <person name="Cannon C."/>
            <person name="Castanera R."/>
            <person name="Culley D.E."/>
            <person name="Daum C."/>
            <person name="Ezra D."/>
            <person name="Gonzalez J.B."/>
            <person name="Henrissat B."/>
            <person name="Kuo A."/>
            <person name="Liang C."/>
            <person name="Lipzen A."/>
            <person name="Lutzoni F."/>
            <person name="Magnuson J."/>
            <person name="Mondo S."/>
            <person name="Nolan M."/>
            <person name="Ohm R."/>
            <person name="Pangilinan J."/>
            <person name="Park H.-J."/>
            <person name="Ramirez L."/>
            <person name="Alfaro M."/>
            <person name="Sun H."/>
            <person name="Tritt A."/>
            <person name="Yoshinaga Y."/>
            <person name="Zwiers L.-H."/>
            <person name="Turgeon B.G."/>
            <person name="Goodwin S.B."/>
            <person name="Spatafora J.W."/>
            <person name="Crous P.W."/>
            <person name="Grigoriev I.V."/>
        </authorList>
    </citation>
    <scope>NUCLEOTIDE SEQUENCE</scope>
    <source>
        <strain evidence="2">IPT5</strain>
    </source>
</reference>
<dbReference type="GO" id="GO:0005737">
    <property type="term" value="C:cytoplasm"/>
    <property type="evidence" value="ECO:0007669"/>
    <property type="project" value="TreeGrafter"/>
</dbReference>
<dbReference type="InterPro" id="IPR036591">
    <property type="entry name" value="YggU-like_sf"/>
</dbReference>
<dbReference type="SMART" id="SM01152">
    <property type="entry name" value="DUF167"/>
    <property type="match status" value="1"/>
</dbReference>
<name>A0A6A7ASV8_9PLEO</name>
<dbReference type="SUPFAM" id="SSF69786">
    <property type="entry name" value="YggU-like"/>
    <property type="match status" value="1"/>
</dbReference>
<dbReference type="NCBIfam" id="TIGR00251">
    <property type="entry name" value="DUF167 family protein"/>
    <property type="match status" value="1"/>
</dbReference>
<gene>
    <name evidence="2" type="ORF">T440DRAFT_472841</name>
</gene>
<dbReference type="Pfam" id="PF02594">
    <property type="entry name" value="DUF167"/>
    <property type="match status" value="1"/>
</dbReference>
<dbReference type="InterPro" id="IPR003746">
    <property type="entry name" value="DUF167"/>
</dbReference>
<evidence type="ECO:0000313" key="2">
    <source>
        <dbReference type="EMBL" id="KAF2845185.1"/>
    </source>
</evidence>
<dbReference type="PANTHER" id="PTHR13420">
    <property type="entry name" value="UPF0235 PROTEIN C15ORF40"/>
    <property type="match status" value="1"/>
</dbReference>
<comment type="similarity">
    <text evidence="1">Belongs to the UPF0235 family.</text>
</comment>
<organism evidence="2 3">
    <name type="scientific">Plenodomus tracheiphilus IPT5</name>
    <dbReference type="NCBI Taxonomy" id="1408161"/>
    <lineage>
        <taxon>Eukaryota</taxon>
        <taxon>Fungi</taxon>
        <taxon>Dikarya</taxon>
        <taxon>Ascomycota</taxon>
        <taxon>Pezizomycotina</taxon>
        <taxon>Dothideomycetes</taxon>
        <taxon>Pleosporomycetidae</taxon>
        <taxon>Pleosporales</taxon>
        <taxon>Pleosporineae</taxon>
        <taxon>Leptosphaeriaceae</taxon>
        <taxon>Plenodomus</taxon>
    </lineage>
</organism>
<dbReference type="Proteomes" id="UP000799423">
    <property type="component" value="Unassembled WGS sequence"/>
</dbReference>
<dbReference type="OrthoDB" id="244097at2759"/>
<evidence type="ECO:0008006" key="4">
    <source>
        <dbReference type="Google" id="ProtNLM"/>
    </source>
</evidence>
<evidence type="ECO:0000256" key="1">
    <source>
        <dbReference type="ARBA" id="ARBA00010364"/>
    </source>
</evidence>
<dbReference type="Gene3D" id="3.30.1200.10">
    <property type="entry name" value="YggU-like"/>
    <property type="match status" value="1"/>
</dbReference>
<protein>
    <recommendedName>
        <fullName evidence="4">YggU-like protein</fullName>
    </recommendedName>
</protein>
<evidence type="ECO:0000313" key="3">
    <source>
        <dbReference type="Proteomes" id="UP000799423"/>
    </source>
</evidence>
<sequence>MSFTAKLTPAIRSVRGSWHLHCHVKPGVDSSRNGISAVTEDAVKVCVAAQAKGGEANDAVLHVIRCALKARRDDVTIVRGLQSRVKIVAVSSLELGDIPTNSGVQRVKRSLLSASCTY</sequence>
<accession>A0A6A7ASV8</accession>
<dbReference type="EMBL" id="MU006352">
    <property type="protein sequence ID" value="KAF2845185.1"/>
    <property type="molecule type" value="Genomic_DNA"/>
</dbReference>
<dbReference type="AlphaFoldDB" id="A0A6A7ASV8"/>
<proteinExistence type="inferred from homology"/>
<dbReference type="PANTHER" id="PTHR13420:SF7">
    <property type="entry name" value="UPF0235 PROTEIN C15ORF40"/>
    <property type="match status" value="1"/>
</dbReference>
<keyword evidence="3" id="KW-1185">Reference proteome</keyword>